<protein>
    <recommendedName>
        <fullName evidence="2">CHAT domain-containing protein</fullName>
    </recommendedName>
</protein>
<accession>A0ABQ2I5P6</accession>
<gene>
    <name evidence="3" type="ORF">GCM10009721_30600</name>
</gene>
<keyword evidence="4" id="KW-1185">Reference proteome</keyword>
<proteinExistence type="predicted"/>
<dbReference type="InterPro" id="IPR024983">
    <property type="entry name" value="CHAT_dom"/>
</dbReference>
<feature type="region of interest" description="Disordered" evidence="1">
    <location>
        <begin position="499"/>
        <end position="523"/>
    </location>
</feature>
<feature type="compositionally biased region" description="Gly residues" evidence="1">
    <location>
        <begin position="499"/>
        <end position="518"/>
    </location>
</feature>
<feature type="domain" description="CHAT" evidence="2">
    <location>
        <begin position="297"/>
        <end position="604"/>
    </location>
</feature>
<evidence type="ECO:0000313" key="4">
    <source>
        <dbReference type="Proteomes" id="UP000623461"/>
    </source>
</evidence>
<comment type="caution">
    <text evidence="3">The sequence shown here is derived from an EMBL/GenBank/DDBJ whole genome shotgun (WGS) entry which is preliminary data.</text>
</comment>
<dbReference type="EMBL" id="BMNZ01000005">
    <property type="protein sequence ID" value="GGN01250.1"/>
    <property type="molecule type" value="Genomic_DNA"/>
</dbReference>
<feature type="region of interest" description="Disordered" evidence="1">
    <location>
        <begin position="967"/>
        <end position="990"/>
    </location>
</feature>
<name>A0ABQ2I5P6_9MICO</name>
<feature type="region of interest" description="Disordered" evidence="1">
    <location>
        <begin position="1"/>
        <end position="23"/>
    </location>
</feature>
<evidence type="ECO:0000256" key="1">
    <source>
        <dbReference type="SAM" id="MobiDB-lite"/>
    </source>
</evidence>
<evidence type="ECO:0000259" key="2">
    <source>
        <dbReference type="Pfam" id="PF12770"/>
    </source>
</evidence>
<reference evidence="4" key="1">
    <citation type="journal article" date="2019" name="Int. J. Syst. Evol. Microbiol.">
        <title>The Global Catalogue of Microorganisms (GCM) 10K type strain sequencing project: providing services to taxonomists for standard genome sequencing and annotation.</title>
        <authorList>
            <consortium name="The Broad Institute Genomics Platform"/>
            <consortium name="The Broad Institute Genome Sequencing Center for Infectious Disease"/>
            <person name="Wu L."/>
            <person name="Ma J."/>
        </authorList>
    </citation>
    <scope>NUCLEOTIDE SEQUENCE [LARGE SCALE GENOMIC DNA]</scope>
    <source>
        <strain evidence="4">JCM 1365</strain>
    </source>
</reference>
<dbReference type="Pfam" id="PF12770">
    <property type="entry name" value="CHAT"/>
    <property type="match status" value="1"/>
</dbReference>
<dbReference type="Proteomes" id="UP000623461">
    <property type="component" value="Unassembled WGS sequence"/>
</dbReference>
<feature type="compositionally biased region" description="Low complexity" evidence="1">
    <location>
        <begin position="1"/>
        <end position="11"/>
    </location>
</feature>
<evidence type="ECO:0000313" key="3">
    <source>
        <dbReference type="EMBL" id="GGN01250.1"/>
    </source>
</evidence>
<sequence length="990" mass="105566">MAPPARTAPATEEVDPDADPSRPLTRVRISHGDLRFARHHVLVGHYPGSTLVGGEGALDELLDGRLSRAATLGIYPGPIETCQVFTDPEQWTRPPGAVVAGLGPIGGLSAATLARAVAHASLTAALGHLTGGASATHTEVLQLRLSSLLIGTGQGGLPVRDSVQALLTGVQRANDRLADTQLGVHIAELEVIELWQDRALQAVEALGSSLTSSELADSFTADLRLEERPGRQRRLLFSEPSGWWQQVRVRSEADGSLTFEASTRRAGTPTRTVPTQRALVDRLVESLVDSPSPDPSAARTLFELLFPNDLKAQAPDTDNLVLLVDRGSAHYPWELLDDQGTQEDREPLGVRRGLVRQLEGSSMRSHVLSATSSRALVVGDTASGLSALPAAQKEARNVAEALRASGFDAEPLIAESGTKVVQALFASSYRVVHLAGHGVYEWPLGDGTDATVTGMVLGNGMYLTAGEVGQMRQVPELVVVNCCHLGSMGPAAPIGAVGTGGPGGPAGPGGVPGPGGTSGPAPRTGNYHRLAASFATELIDIGVRAVVACGWAVDDGAASTFATTLYDRMLSGLTFGEALGAARWQTWNDYPAVNTWGAYQCYGDPDYRLAPDAVVHRATTVRRAPASAEQARVEIENLSQSVDVSRNTRYGLDRLRELYEALTPEDREDDALQVLIARTYNKFGDFAHATQYFEQTLERGGTALTVRDFEVWIDQVVRAAATSEDAVDDAVATIESAIERLRALLDNPASLVLGAHAPERTAFLPGDTHPSPGGVGIDRLWRVASAYKRLALVTCPERPGGPHTGDWTQTHQALVAMSEWYAAARTASGATDRRRHGALANWLAAELALRWRPVEGRTALDRSEARDLIDDALEAAREEAYLAPTFWTVAVYADLLVLAALWSPRATADEAQQALDLYRRASELGSEEQLRQVRDQVDFLLVMAGTEAHRRVAFLNTLHDGLVALDTPTDGTTEPADGEGAEVAGGTVTA</sequence>
<organism evidence="3 4">
    <name type="scientific">Terrabacter tumescens</name>
    <dbReference type="NCBI Taxonomy" id="60443"/>
    <lineage>
        <taxon>Bacteria</taxon>
        <taxon>Bacillati</taxon>
        <taxon>Actinomycetota</taxon>
        <taxon>Actinomycetes</taxon>
        <taxon>Micrococcales</taxon>
        <taxon>Intrasporangiaceae</taxon>
        <taxon>Terrabacter</taxon>
    </lineage>
</organism>
<dbReference type="RefSeq" id="WP_030198661.1">
    <property type="nucleotide sequence ID" value="NZ_BMNZ01000005.1"/>
</dbReference>